<organism evidence="2 3">
    <name type="scientific">Circinella minor</name>
    <dbReference type="NCBI Taxonomy" id="1195481"/>
    <lineage>
        <taxon>Eukaryota</taxon>
        <taxon>Fungi</taxon>
        <taxon>Fungi incertae sedis</taxon>
        <taxon>Mucoromycota</taxon>
        <taxon>Mucoromycotina</taxon>
        <taxon>Mucoromycetes</taxon>
        <taxon>Mucorales</taxon>
        <taxon>Lichtheimiaceae</taxon>
        <taxon>Circinella</taxon>
    </lineage>
</organism>
<dbReference type="Proteomes" id="UP000646827">
    <property type="component" value="Unassembled WGS sequence"/>
</dbReference>
<accession>A0A8H7RPS5</accession>
<evidence type="ECO:0000256" key="1">
    <source>
        <dbReference type="SAM" id="MobiDB-lite"/>
    </source>
</evidence>
<feature type="region of interest" description="Disordered" evidence="1">
    <location>
        <begin position="177"/>
        <end position="203"/>
    </location>
</feature>
<proteinExistence type="predicted"/>
<keyword evidence="3" id="KW-1185">Reference proteome</keyword>
<name>A0A8H7RPS5_9FUNG</name>
<gene>
    <name evidence="2" type="ORF">INT45_014046</name>
</gene>
<evidence type="ECO:0000313" key="3">
    <source>
        <dbReference type="Proteomes" id="UP000646827"/>
    </source>
</evidence>
<sequence length="203" mass="22940">MWSSLSSMINMCRNMSPMNRRLTQALALNAYAAQRMNNIGSIIQRKHKRAMDILDHAILSLINAGYMRNLSSLEESWNRHVESIDERFSAGTARVKRVADARERLRVARAIEEFAMLKDEAASIIKHGKCIDNKLEVAVNVPSPSEIQEQGKTVVWKKQEEKLAGIADGLKIQVIYSAEENGDEEEGDDSDEEEETNHVIEND</sequence>
<dbReference type="EMBL" id="JAEPRB010000677">
    <property type="protein sequence ID" value="KAG2213616.1"/>
    <property type="molecule type" value="Genomic_DNA"/>
</dbReference>
<reference evidence="2 3" key="1">
    <citation type="submission" date="2020-12" db="EMBL/GenBank/DDBJ databases">
        <title>Metabolic potential, ecology and presence of endohyphal bacteria is reflected in genomic diversity of Mucoromycotina.</title>
        <authorList>
            <person name="Muszewska A."/>
            <person name="Okrasinska A."/>
            <person name="Steczkiewicz K."/>
            <person name="Drgas O."/>
            <person name="Orlowska M."/>
            <person name="Perlinska-Lenart U."/>
            <person name="Aleksandrzak-Piekarczyk T."/>
            <person name="Szatraj K."/>
            <person name="Zielenkiewicz U."/>
            <person name="Pilsyk S."/>
            <person name="Malc E."/>
            <person name="Mieczkowski P."/>
            <person name="Kruszewska J.S."/>
            <person name="Biernat P."/>
            <person name="Pawlowska J."/>
        </authorList>
    </citation>
    <scope>NUCLEOTIDE SEQUENCE [LARGE SCALE GENOMIC DNA]</scope>
    <source>
        <strain evidence="2 3">CBS 142.35</strain>
    </source>
</reference>
<feature type="compositionally biased region" description="Acidic residues" evidence="1">
    <location>
        <begin position="180"/>
        <end position="195"/>
    </location>
</feature>
<protein>
    <submittedName>
        <fullName evidence="2">Uncharacterized protein</fullName>
    </submittedName>
</protein>
<dbReference type="OrthoDB" id="2298107at2759"/>
<evidence type="ECO:0000313" key="2">
    <source>
        <dbReference type="EMBL" id="KAG2213616.1"/>
    </source>
</evidence>
<dbReference type="AlphaFoldDB" id="A0A8H7RPS5"/>
<comment type="caution">
    <text evidence="2">The sequence shown here is derived from an EMBL/GenBank/DDBJ whole genome shotgun (WGS) entry which is preliminary data.</text>
</comment>